<dbReference type="SUPFAM" id="SSF54236">
    <property type="entry name" value="Ubiquitin-like"/>
    <property type="match status" value="3"/>
</dbReference>
<dbReference type="InterPro" id="IPR050158">
    <property type="entry name" value="Ubiquitin_ubiquitin-like"/>
</dbReference>
<dbReference type="Gene3D" id="3.10.20.90">
    <property type="entry name" value="Phosphatidylinositol 3-kinase Catalytic Subunit, Chain A, domain 1"/>
    <property type="match status" value="3"/>
</dbReference>
<dbReference type="InterPro" id="IPR019956">
    <property type="entry name" value="Ubiquitin_dom"/>
</dbReference>
<dbReference type="Proteomes" id="UP000815260">
    <property type="component" value="Chromosome 3B"/>
</dbReference>
<feature type="compositionally biased region" description="Acidic residues" evidence="2">
    <location>
        <begin position="33"/>
        <end position="42"/>
    </location>
</feature>
<keyword evidence="1" id="KW-1017">Isopeptide bond</keyword>
<sequence length="298" mass="33332">MSPKKRLRLSSAGPKPEDNVEEATPDVSTSGTEDSEEEDSDSDSSSSSSGEDSKDDGGSHSLPIDGTHMDDSSGMHIFVKNPTGRTIRLKVHSSDTLYTIKAKIQQQYCLVFDGVHLEDNHTLAHYGIQHDTTIDPQEKMKIYVTETRGGRTIAIEVDSLDTIGNVKSKIQDMEGFPKGQQCLIFADKQLEDDNCTLAAHNIWKESTLLLVLRPCRPAESKIMQIFVKNLEGKTLTLEVGQWDTINSVKVKIYEKDAIPPRQQRLTFAGRQVEDHRTLADYKIQRECTLHLMLRLCGC</sequence>
<feature type="domain" description="Ubiquitin-like" evidence="3">
    <location>
        <begin position="223"/>
        <end position="298"/>
    </location>
</feature>
<dbReference type="InterPro" id="IPR000626">
    <property type="entry name" value="Ubiquitin-like_dom"/>
</dbReference>
<proteinExistence type="predicted"/>
<dbReference type="PRINTS" id="PR00348">
    <property type="entry name" value="UBIQUITIN"/>
</dbReference>
<protein>
    <recommendedName>
        <fullName evidence="3">Ubiquitin-like domain-containing protein</fullName>
    </recommendedName>
</protein>
<dbReference type="Pfam" id="PF00240">
    <property type="entry name" value="ubiquitin"/>
    <property type="match status" value="3"/>
</dbReference>
<gene>
    <name evidence="4" type="ORF">CFC21_044630</name>
</gene>
<feature type="domain" description="Ubiquitin-like" evidence="3">
    <location>
        <begin position="140"/>
        <end position="213"/>
    </location>
</feature>
<dbReference type="PANTHER" id="PTHR10666">
    <property type="entry name" value="UBIQUITIN"/>
    <property type="match status" value="1"/>
</dbReference>
<dbReference type="EMBL" id="CM022218">
    <property type="protein sequence ID" value="KAF7033547.1"/>
    <property type="molecule type" value="Genomic_DNA"/>
</dbReference>
<feature type="region of interest" description="Disordered" evidence="2">
    <location>
        <begin position="1"/>
        <end position="77"/>
    </location>
</feature>
<dbReference type="SMART" id="SM00213">
    <property type="entry name" value="UBQ"/>
    <property type="match status" value="3"/>
</dbReference>
<reference evidence="4" key="2">
    <citation type="submission" date="2020-03" db="EMBL/GenBank/DDBJ databases">
        <title>The second near-complete assembly of the hexaploid bread wheat (Triticum aestivum) genome.</title>
        <authorList>
            <person name="Zimin A.V."/>
            <person name="Puiu D."/>
            <person name="Shumante A."/>
            <person name="Alonge M."/>
            <person name="Salzberg S.L."/>
        </authorList>
    </citation>
    <scope>NUCLEOTIDE SEQUENCE</scope>
    <source>
        <tissue evidence="4">Leaf</tissue>
    </source>
</reference>
<feature type="domain" description="Ubiquitin-like" evidence="3">
    <location>
        <begin position="75"/>
        <end position="134"/>
    </location>
</feature>
<dbReference type="STRING" id="4565.A0A080YTT2"/>
<evidence type="ECO:0000256" key="1">
    <source>
        <dbReference type="ARBA" id="ARBA00022499"/>
    </source>
</evidence>
<evidence type="ECO:0000256" key="2">
    <source>
        <dbReference type="SAM" id="MobiDB-lite"/>
    </source>
</evidence>
<evidence type="ECO:0000313" key="4">
    <source>
        <dbReference type="EMBL" id="KAF7033547.1"/>
    </source>
</evidence>
<dbReference type="PROSITE" id="PS50053">
    <property type="entry name" value="UBIQUITIN_2"/>
    <property type="match status" value="3"/>
</dbReference>
<accession>A0A3B6G1L4</accession>
<organism evidence="4">
    <name type="scientific">Triticum aestivum</name>
    <name type="common">Wheat</name>
    <dbReference type="NCBI Taxonomy" id="4565"/>
    <lineage>
        <taxon>Eukaryota</taxon>
        <taxon>Viridiplantae</taxon>
        <taxon>Streptophyta</taxon>
        <taxon>Embryophyta</taxon>
        <taxon>Tracheophyta</taxon>
        <taxon>Spermatophyta</taxon>
        <taxon>Magnoliopsida</taxon>
        <taxon>Liliopsida</taxon>
        <taxon>Poales</taxon>
        <taxon>Poaceae</taxon>
        <taxon>BOP clade</taxon>
        <taxon>Pooideae</taxon>
        <taxon>Triticodae</taxon>
        <taxon>Triticeae</taxon>
        <taxon>Triticinae</taxon>
        <taxon>Triticum</taxon>
    </lineage>
</organism>
<dbReference type="CDD" id="cd17039">
    <property type="entry name" value="Ubl_ubiquitin_like"/>
    <property type="match status" value="1"/>
</dbReference>
<reference evidence="4" key="1">
    <citation type="journal article" date="2017" name="Gigascience">
        <title>The first near-complete assembly of the hexaploid bread wheat genome, Triticum aestivum.</title>
        <authorList>
            <person name="Zimin A.V."/>
            <person name="Puiu D."/>
            <person name="Hall R."/>
            <person name="Kingan S."/>
            <person name="Clavijo B.J."/>
            <person name="Salzberg S.L."/>
        </authorList>
    </citation>
    <scope>NUCLEOTIDE SEQUENCE</scope>
    <source>
        <tissue evidence="4">Leaf</tissue>
    </source>
</reference>
<comment type="caution">
    <text evidence="4">The sequence shown here is derived from an EMBL/GenBank/DDBJ whole genome shotgun (WGS) entry which is preliminary data.</text>
</comment>
<name>A0A3B6G1L4_WHEAT</name>
<dbReference type="InterPro" id="IPR029071">
    <property type="entry name" value="Ubiquitin-like_domsf"/>
</dbReference>
<evidence type="ECO:0000259" key="3">
    <source>
        <dbReference type="PROSITE" id="PS50053"/>
    </source>
</evidence>